<reference evidence="2 3" key="1">
    <citation type="submission" date="2006-02" db="EMBL/GenBank/DDBJ databases">
        <authorList>
            <person name="Amann R."/>
            <person name="Ferriera S."/>
            <person name="Johnson J."/>
            <person name="Kravitz S."/>
            <person name="Halpern A."/>
            <person name="Remington K."/>
            <person name="Beeson K."/>
            <person name="Tran B."/>
            <person name="Rogers Y.-H."/>
            <person name="Friedman R."/>
            <person name="Venter J.C."/>
        </authorList>
    </citation>
    <scope>NUCLEOTIDE SEQUENCE [LARGE SCALE GENOMIC DNA]</scope>
    <source>
        <strain evidence="2 3">DSM 3645</strain>
    </source>
</reference>
<dbReference type="EMBL" id="AANZ01000004">
    <property type="protein sequence ID" value="EAQ81505.1"/>
    <property type="molecule type" value="Genomic_DNA"/>
</dbReference>
<sequence length="170" mass="19272">MVESWVEENPNDFTEEDMARKRTPKGTTPTETETPVQSELATTTAQEALSVSEAPEPQPSFVERVQQQRGRAVAPDPFGIAGDVVAGVRLFESRRYRQMAIKFEEKPPQEVLDLIKSAGYRWNSRDLMWVHPIHPDSAMTTRIEAERLFQEVRGMVRQAKGIDSGQEVPF</sequence>
<dbReference type="AlphaFoldDB" id="A3ZP31"/>
<organism evidence="2 3">
    <name type="scientific">Blastopirellula marina DSM 3645</name>
    <dbReference type="NCBI Taxonomy" id="314230"/>
    <lineage>
        <taxon>Bacteria</taxon>
        <taxon>Pseudomonadati</taxon>
        <taxon>Planctomycetota</taxon>
        <taxon>Planctomycetia</taxon>
        <taxon>Pirellulales</taxon>
        <taxon>Pirellulaceae</taxon>
        <taxon>Blastopirellula</taxon>
    </lineage>
</organism>
<feature type="compositionally biased region" description="Polar residues" evidence="1">
    <location>
        <begin position="35"/>
        <end position="49"/>
    </location>
</feature>
<feature type="compositionally biased region" description="Acidic residues" evidence="1">
    <location>
        <begin position="1"/>
        <end position="16"/>
    </location>
</feature>
<protein>
    <submittedName>
        <fullName evidence="2">Uncharacterized protein</fullName>
    </submittedName>
</protein>
<comment type="caution">
    <text evidence="2">The sequence shown here is derived from an EMBL/GenBank/DDBJ whole genome shotgun (WGS) entry which is preliminary data.</text>
</comment>
<gene>
    <name evidence="2" type="ORF">DSM3645_28027</name>
</gene>
<dbReference type="OrthoDB" id="9985157at2"/>
<dbReference type="Proteomes" id="UP000004358">
    <property type="component" value="Unassembled WGS sequence"/>
</dbReference>
<evidence type="ECO:0000313" key="3">
    <source>
        <dbReference type="Proteomes" id="UP000004358"/>
    </source>
</evidence>
<name>A3ZP31_9BACT</name>
<proteinExistence type="predicted"/>
<evidence type="ECO:0000256" key="1">
    <source>
        <dbReference type="SAM" id="MobiDB-lite"/>
    </source>
</evidence>
<feature type="compositionally biased region" description="Low complexity" evidence="1">
    <location>
        <begin position="25"/>
        <end position="34"/>
    </location>
</feature>
<dbReference type="RefSeq" id="WP_002653499.1">
    <property type="nucleotide sequence ID" value="NZ_CH672376.1"/>
</dbReference>
<feature type="region of interest" description="Disordered" evidence="1">
    <location>
        <begin position="1"/>
        <end position="59"/>
    </location>
</feature>
<accession>A3ZP31</accession>
<evidence type="ECO:0000313" key="2">
    <source>
        <dbReference type="EMBL" id="EAQ81505.1"/>
    </source>
</evidence>
<dbReference type="HOGENOM" id="CLU_1567671_0_0_0"/>